<dbReference type="EMBL" id="SPUK01000008">
    <property type="protein sequence ID" value="TQV95445.1"/>
    <property type="molecule type" value="Genomic_DNA"/>
</dbReference>
<evidence type="ECO:0008006" key="4">
    <source>
        <dbReference type="Google" id="ProtNLM"/>
    </source>
</evidence>
<evidence type="ECO:0000256" key="1">
    <source>
        <dbReference type="SAM" id="SignalP"/>
    </source>
</evidence>
<protein>
    <recommendedName>
        <fullName evidence="4">Hydrophobin</fullName>
    </recommendedName>
</protein>
<organism evidence="2 3">
    <name type="scientific">Cordyceps javanica</name>
    <dbReference type="NCBI Taxonomy" id="43265"/>
    <lineage>
        <taxon>Eukaryota</taxon>
        <taxon>Fungi</taxon>
        <taxon>Dikarya</taxon>
        <taxon>Ascomycota</taxon>
        <taxon>Pezizomycotina</taxon>
        <taxon>Sordariomycetes</taxon>
        <taxon>Hypocreomycetidae</taxon>
        <taxon>Hypocreales</taxon>
        <taxon>Cordycipitaceae</taxon>
        <taxon>Cordyceps</taxon>
    </lineage>
</organism>
<name>A0A545VLQ6_9HYPO</name>
<comment type="caution">
    <text evidence="2">The sequence shown here is derived from an EMBL/GenBank/DDBJ whole genome shotgun (WGS) entry which is preliminary data.</text>
</comment>
<keyword evidence="3" id="KW-1185">Reference proteome</keyword>
<feature type="chain" id="PRO_5022192632" description="Hydrophobin" evidence="1">
    <location>
        <begin position="17"/>
        <end position="101"/>
    </location>
</feature>
<dbReference type="AlphaFoldDB" id="A0A545VLQ6"/>
<accession>A0A545VLQ6</accession>
<feature type="signal peptide" evidence="1">
    <location>
        <begin position="1"/>
        <end position="16"/>
    </location>
</feature>
<sequence>MKFSIAAIALAAVAIASPTEMERRNGGGGGHPPSGGQCNINGDNNGKVVCCNSAIPIIGQLLCNVLAIGNTCNSGQSVYCCKTDAAGGLINVSLLNCVNLL</sequence>
<proteinExistence type="predicted"/>
<evidence type="ECO:0000313" key="3">
    <source>
        <dbReference type="Proteomes" id="UP000315783"/>
    </source>
</evidence>
<dbReference type="OrthoDB" id="8115477at2759"/>
<reference evidence="2 3" key="1">
    <citation type="journal article" date="2019" name="Appl. Microbiol. Biotechnol.">
        <title>Genome sequence of Isaria javanica and comparative genome analysis insights into family S53 peptidase evolution in fungal entomopathogens.</title>
        <authorList>
            <person name="Lin R."/>
            <person name="Zhang X."/>
            <person name="Xin B."/>
            <person name="Zou M."/>
            <person name="Gao Y."/>
            <person name="Qin F."/>
            <person name="Hu Q."/>
            <person name="Xie B."/>
            <person name="Cheng X."/>
        </authorList>
    </citation>
    <scope>NUCLEOTIDE SEQUENCE [LARGE SCALE GENOMIC DNA]</scope>
    <source>
        <strain evidence="2 3">IJ1G</strain>
    </source>
</reference>
<dbReference type="Proteomes" id="UP000315783">
    <property type="component" value="Unassembled WGS sequence"/>
</dbReference>
<keyword evidence="1" id="KW-0732">Signal</keyword>
<gene>
    <name evidence="2" type="ORF">IF1G_06432</name>
</gene>
<evidence type="ECO:0000313" key="2">
    <source>
        <dbReference type="EMBL" id="TQV95445.1"/>
    </source>
</evidence>